<dbReference type="InterPro" id="IPR000242">
    <property type="entry name" value="PTP_cat"/>
</dbReference>
<dbReference type="InterPro" id="IPR003595">
    <property type="entry name" value="Tyr_Pase_cat"/>
</dbReference>
<dbReference type="PANTHER" id="PTHR19134:SF449">
    <property type="entry name" value="TYROSINE-PROTEIN PHOSPHATASE 1"/>
    <property type="match status" value="1"/>
</dbReference>
<dbReference type="RefSeq" id="XP_022101684.1">
    <property type="nucleotide sequence ID" value="XM_022245992.1"/>
</dbReference>
<dbReference type="Proteomes" id="UP000694845">
    <property type="component" value="Unplaced"/>
</dbReference>
<proteinExistence type="predicted"/>
<dbReference type="InterPro" id="IPR050348">
    <property type="entry name" value="Protein-Tyr_Phosphatase"/>
</dbReference>
<accession>A0A8B7Z7Q0</accession>
<dbReference type="SUPFAM" id="SSF52799">
    <property type="entry name" value="(Phosphotyrosine protein) phosphatases II"/>
    <property type="match status" value="1"/>
</dbReference>
<evidence type="ECO:0000313" key="4">
    <source>
        <dbReference type="RefSeq" id="XP_022101684.1"/>
    </source>
</evidence>
<feature type="domain" description="Tyrosine-protein phosphatase" evidence="1">
    <location>
        <begin position="63"/>
        <end position="121"/>
    </location>
</feature>
<feature type="domain" description="Tyrosine specific protein phosphatases" evidence="2">
    <location>
        <begin position="63"/>
        <end position="112"/>
    </location>
</feature>
<organism evidence="3 4">
    <name type="scientific">Acanthaster planci</name>
    <name type="common">Crown-of-thorns starfish</name>
    <dbReference type="NCBI Taxonomy" id="133434"/>
    <lineage>
        <taxon>Eukaryota</taxon>
        <taxon>Metazoa</taxon>
        <taxon>Echinodermata</taxon>
        <taxon>Eleutherozoa</taxon>
        <taxon>Asterozoa</taxon>
        <taxon>Asteroidea</taxon>
        <taxon>Valvatacea</taxon>
        <taxon>Valvatida</taxon>
        <taxon>Acanthasteridae</taxon>
        <taxon>Acanthaster</taxon>
    </lineage>
</organism>
<dbReference type="KEGG" id="aplc:110985162"/>
<dbReference type="GO" id="GO:0004725">
    <property type="term" value="F:protein tyrosine phosphatase activity"/>
    <property type="evidence" value="ECO:0007669"/>
    <property type="project" value="InterPro"/>
</dbReference>
<dbReference type="PANTHER" id="PTHR19134">
    <property type="entry name" value="RECEPTOR-TYPE TYROSINE-PROTEIN PHOSPHATASE"/>
    <property type="match status" value="1"/>
</dbReference>
<dbReference type="PROSITE" id="PS50056">
    <property type="entry name" value="TYR_PHOSPHATASE_2"/>
    <property type="match status" value="1"/>
</dbReference>
<dbReference type="PROSITE" id="PS50055">
    <property type="entry name" value="TYR_PHOSPHATASE_PTP"/>
    <property type="match status" value="1"/>
</dbReference>
<evidence type="ECO:0000313" key="3">
    <source>
        <dbReference type="Proteomes" id="UP000694845"/>
    </source>
</evidence>
<evidence type="ECO:0000259" key="1">
    <source>
        <dbReference type="PROSITE" id="PS50055"/>
    </source>
</evidence>
<protein>
    <submittedName>
        <fullName evidence="4">Receptor-type tyrosine-protein phosphatase alpha-like</fullName>
    </submittedName>
</protein>
<dbReference type="InterPro" id="IPR029021">
    <property type="entry name" value="Prot-tyrosine_phosphatase-like"/>
</dbReference>
<dbReference type="Gene3D" id="3.90.190.10">
    <property type="entry name" value="Protein tyrosine phosphatase superfamily"/>
    <property type="match status" value="1"/>
</dbReference>
<dbReference type="PRINTS" id="PR00700">
    <property type="entry name" value="PRTYPHPHTASE"/>
</dbReference>
<dbReference type="Pfam" id="PF00102">
    <property type="entry name" value="Y_phosphatase"/>
    <property type="match status" value="1"/>
</dbReference>
<gene>
    <name evidence="4" type="primary">LOC110985162</name>
</gene>
<dbReference type="InterPro" id="IPR000387">
    <property type="entry name" value="Tyr_Pase_dom"/>
</dbReference>
<dbReference type="AlphaFoldDB" id="A0A8B7Z7Q0"/>
<sequence length="163" mass="18821">MYHTLLTETVGKNKQQFEAFVVKIYIDVHALQDDIKMEYWSINPSFTCSLVYVFNFFLHLFFSAGVGRTGTYICLDSVLQQMNQEGQVDVLGFIYRMRQKRIMIVHTSAQCQFIFDAFLAASLTGETTNKIANFRRQLTTMKNVQGRSKETGTEKQLRFASDI</sequence>
<keyword evidence="3" id="KW-1185">Reference proteome</keyword>
<dbReference type="OrthoDB" id="10253954at2759"/>
<reference evidence="4" key="1">
    <citation type="submission" date="2025-08" db="UniProtKB">
        <authorList>
            <consortium name="RefSeq"/>
        </authorList>
    </citation>
    <scope>IDENTIFICATION</scope>
</reference>
<dbReference type="SMART" id="SM00404">
    <property type="entry name" value="PTPc_motif"/>
    <property type="match status" value="1"/>
</dbReference>
<dbReference type="GeneID" id="110985162"/>
<evidence type="ECO:0000259" key="2">
    <source>
        <dbReference type="PROSITE" id="PS50056"/>
    </source>
</evidence>
<name>A0A8B7Z7Q0_ACAPL</name>